<protein>
    <submittedName>
        <fullName evidence="1">Uncharacterized protein</fullName>
    </submittedName>
</protein>
<sequence length="65" mass="7348">MPSKGYISHLVHCSSPLVYYPYCTSASTCSSKEISFSQDLKKVAYQENHPHTAFTMILQLTIQVH</sequence>
<name>A0AAV5JMH6_9ROSI</name>
<proteinExistence type="predicted"/>
<evidence type="ECO:0000313" key="2">
    <source>
        <dbReference type="Proteomes" id="UP001054252"/>
    </source>
</evidence>
<organism evidence="1 2">
    <name type="scientific">Rubroshorea leprosula</name>
    <dbReference type="NCBI Taxonomy" id="152421"/>
    <lineage>
        <taxon>Eukaryota</taxon>
        <taxon>Viridiplantae</taxon>
        <taxon>Streptophyta</taxon>
        <taxon>Embryophyta</taxon>
        <taxon>Tracheophyta</taxon>
        <taxon>Spermatophyta</taxon>
        <taxon>Magnoliopsida</taxon>
        <taxon>eudicotyledons</taxon>
        <taxon>Gunneridae</taxon>
        <taxon>Pentapetalae</taxon>
        <taxon>rosids</taxon>
        <taxon>malvids</taxon>
        <taxon>Malvales</taxon>
        <taxon>Dipterocarpaceae</taxon>
        <taxon>Rubroshorea</taxon>
    </lineage>
</organism>
<keyword evidence="2" id="KW-1185">Reference proteome</keyword>
<dbReference type="AlphaFoldDB" id="A0AAV5JMH6"/>
<accession>A0AAV5JMH6</accession>
<evidence type="ECO:0000313" key="1">
    <source>
        <dbReference type="EMBL" id="GKV13956.1"/>
    </source>
</evidence>
<dbReference type="EMBL" id="BPVZ01000040">
    <property type="protein sequence ID" value="GKV13956.1"/>
    <property type="molecule type" value="Genomic_DNA"/>
</dbReference>
<comment type="caution">
    <text evidence="1">The sequence shown here is derived from an EMBL/GenBank/DDBJ whole genome shotgun (WGS) entry which is preliminary data.</text>
</comment>
<reference evidence="1 2" key="1">
    <citation type="journal article" date="2021" name="Commun. Biol.">
        <title>The genome of Shorea leprosula (Dipterocarpaceae) highlights the ecological relevance of drought in aseasonal tropical rainforests.</title>
        <authorList>
            <person name="Ng K.K.S."/>
            <person name="Kobayashi M.J."/>
            <person name="Fawcett J.A."/>
            <person name="Hatakeyama M."/>
            <person name="Paape T."/>
            <person name="Ng C.H."/>
            <person name="Ang C.C."/>
            <person name="Tnah L.H."/>
            <person name="Lee C.T."/>
            <person name="Nishiyama T."/>
            <person name="Sese J."/>
            <person name="O'Brien M.J."/>
            <person name="Copetti D."/>
            <person name="Mohd Noor M.I."/>
            <person name="Ong R.C."/>
            <person name="Putra M."/>
            <person name="Sireger I.Z."/>
            <person name="Indrioko S."/>
            <person name="Kosugi Y."/>
            <person name="Izuno A."/>
            <person name="Isagi Y."/>
            <person name="Lee S.L."/>
            <person name="Shimizu K.K."/>
        </authorList>
    </citation>
    <scope>NUCLEOTIDE SEQUENCE [LARGE SCALE GENOMIC DNA]</scope>
    <source>
        <strain evidence="1">214</strain>
    </source>
</reference>
<dbReference type="Proteomes" id="UP001054252">
    <property type="component" value="Unassembled WGS sequence"/>
</dbReference>
<gene>
    <name evidence="1" type="ORF">SLEP1_g24910</name>
</gene>